<proteinExistence type="predicted"/>
<dbReference type="EMBL" id="CP093348">
    <property type="protein sequence ID" value="WOH03691.1"/>
    <property type="molecule type" value="Genomic_DNA"/>
</dbReference>
<reference evidence="1" key="2">
    <citation type="submission" date="2022-03" db="EMBL/GenBank/DDBJ databases">
        <title>Draft title - Genomic analysis of global carrot germplasm unveils the trajectory of domestication and the origin of high carotenoid orange carrot.</title>
        <authorList>
            <person name="Iorizzo M."/>
            <person name="Ellison S."/>
            <person name="Senalik D."/>
            <person name="Macko-Podgorni A."/>
            <person name="Grzebelus D."/>
            <person name="Bostan H."/>
            <person name="Rolling W."/>
            <person name="Curaba J."/>
            <person name="Simon P."/>
        </authorList>
    </citation>
    <scope>NUCLEOTIDE SEQUENCE</scope>
    <source>
        <tissue evidence="1">Leaf</tissue>
    </source>
</reference>
<dbReference type="AlphaFoldDB" id="A0AAF0XCB6"/>
<keyword evidence="2" id="KW-1185">Reference proteome</keyword>
<sequence>MKNINFQAIQNVVAAIWRPKEGIEKVIDGGPWTFEQSLLVYHKLEGYEDAQLIKLNNVEIWVQVYDLPSGILSK</sequence>
<reference evidence="1" key="1">
    <citation type="journal article" date="2016" name="Nat. Genet.">
        <title>A high-quality carrot genome assembly provides new insights into carotenoid accumulation and asterid genome evolution.</title>
        <authorList>
            <person name="Iorizzo M."/>
            <person name="Ellison S."/>
            <person name="Senalik D."/>
            <person name="Zeng P."/>
            <person name="Satapoomin P."/>
            <person name="Huang J."/>
            <person name="Bowman M."/>
            <person name="Iovene M."/>
            <person name="Sanseverino W."/>
            <person name="Cavagnaro P."/>
            <person name="Yildiz M."/>
            <person name="Macko-Podgorni A."/>
            <person name="Moranska E."/>
            <person name="Grzebelus E."/>
            <person name="Grzebelus D."/>
            <person name="Ashrafi H."/>
            <person name="Zheng Z."/>
            <person name="Cheng S."/>
            <person name="Spooner D."/>
            <person name="Van Deynze A."/>
            <person name="Simon P."/>
        </authorList>
    </citation>
    <scope>NUCLEOTIDE SEQUENCE</scope>
    <source>
        <tissue evidence="1">Leaf</tissue>
    </source>
</reference>
<dbReference type="Proteomes" id="UP000077755">
    <property type="component" value="Chromosome 6"/>
</dbReference>
<evidence type="ECO:0000313" key="2">
    <source>
        <dbReference type="Proteomes" id="UP000077755"/>
    </source>
</evidence>
<evidence type="ECO:0000313" key="1">
    <source>
        <dbReference type="EMBL" id="WOH03691.1"/>
    </source>
</evidence>
<evidence type="ECO:0008006" key="3">
    <source>
        <dbReference type="Google" id="ProtNLM"/>
    </source>
</evidence>
<name>A0AAF0XCB6_DAUCS</name>
<protein>
    <recommendedName>
        <fullName evidence="3">DUF4283 domain-containing protein</fullName>
    </recommendedName>
</protein>
<organism evidence="1 2">
    <name type="scientific">Daucus carota subsp. sativus</name>
    <name type="common">Carrot</name>
    <dbReference type="NCBI Taxonomy" id="79200"/>
    <lineage>
        <taxon>Eukaryota</taxon>
        <taxon>Viridiplantae</taxon>
        <taxon>Streptophyta</taxon>
        <taxon>Embryophyta</taxon>
        <taxon>Tracheophyta</taxon>
        <taxon>Spermatophyta</taxon>
        <taxon>Magnoliopsida</taxon>
        <taxon>eudicotyledons</taxon>
        <taxon>Gunneridae</taxon>
        <taxon>Pentapetalae</taxon>
        <taxon>asterids</taxon>
        <taxon>campanulids</taxon>
        <taxon>Apiales</taxon>
        <taxon>Apiaceae</taxon>
        <taxon>Apioideae</taxon>
        <taxon>Scandiceae</taxon>
        <taxon>Daucinae</taxon>
        <taxon>Daucus</taxon>
        <taxon>Daucus sect. Daucus</taxon>
    </lineage>
</organism>
<accession>A0AAF0XCB6</accession>
<gene>
    <name evidence="1" type="ORF">DCAR_0623090</name>
</gene>